<dbReference type="GO" id="GO:0042026">
    <property type="term" value="P:protein refolding"/>
    <property type="evidence" value="ECO:0007669"/>
    <property type="project" value="TreeGrafter"/>
</dbReference>
<evidence type="ECO:0000259" key="3">
    <source>
        <dbReference type="PROSITE" id="PS01031"/>
    </source>
</evidence>
<dbReference type="Pfam" id="PF00011">
    <property type="entry name" value="HSP20"/>
    <property type="match status" value="1"/>
</dbReference>
<dbReference type="InterPro" id="IPR002068">
    <property type="entry name" value="A-crystallin/Hsp20_dom"/>
</dbReference>
<dbReference type="AlphaFoldDB" id="A0A922L8M7"/>
<evidence type="ECO:0000256" key="2">
    <source>
        <dbReference type="RuleBase" id="RU003616"/>
    </source>
</evidence>
<dbReference type="EMBL" id="ASGP02000001">
    <property type="protein sequence ID" value="KAH9527396.1"/>
    <property type="molecule type" value="Genomic_DNA"/>
</dbReference>
<dbReference type="SUPFAM" id="SSF49764">
    <property type="entry name" value="HSP20-like chaperones"/>
    <property type="match status" value="1"/>
</dbReference>
<accession>A0A922L8M7</accession>
<feature type="domain" description="SHSP" evidence="3">
    <location>
        <begin position="32"/>
        <end position="140"/>
    </location>
</feature>
<dbReference type="GO" id="GO:0051082">
    <property type="term" value="F:unfolded protein binding"/>
    <property type="evidence" value="ECO:0007669"/>
    <property type="project" value="TreeGrafter"/>
</dbReference>
<evidence type="ECO:0000256" key="1">
    <source>
        <dbReference type="PROSITE-ProRule" id="PRU00285"/>
    </source>
</evidence>
<dbReference type="GO" id="GO:0009408">
    <property type="term" value="P:response to heat"/>
    <property type="evidence" value="ECO:0007669"/>
    <property type="project" value="TreeGrafter"/>
</dbReference>
<evidence type="ECO:0000313" key="5">
    <source>
        <dbReference type="Proteomes" id="UP000790347"/>
    </source>
</evidence>
<protein>
    <recommendedName>
        <fullName evidence="3">SHSP domain-containing protein</fullName>
    </recommendedName>
</protein>
<dbReference type="GO" id="GO:0005737">
    <property type="term" value="C:cytoplasm"/>
    <property type="evidence" value="ECO:0007669"/>
    <property type="project" value="TreeGrafter"/>
</dbReference>
<dbReference type="CDD" id="cd06526">
    <property type="entry name" value="metazoan_ACD"/>
    <property type="match status" value="1"/>
</dbReference>
<dbReference type="InterPro" id="IPR008978">
    <property type="entry name" value="HSP20-like_chaperone"/>
</dbReference>
<evidence type="ECO:0000313" key="4">
    <source>
        <dbReference type="EMBL" id="KAH9527396.1"/>
    </source>
</evidence>
<dbReference type="InterPro" id="IPR001436">
    <property type="entry name" value="Alpha-crystallin/sHSP_animal"/>
</dbReference>
<reference evidence="4" key="1">
    <citation type="submission" date="2013-05" db="EMBL/GenBank/DDBJ databases">
        <authorList>
            <person name="Yim A.K.Y."/>
            <person name="Chan T.F."/>
            <person name="Ji K.M."/>
            <person name="Liu X.Y."/>
            <person name="Zhou J.W."/>
            <person name="Li R.Q."/>
            <person name="Yang K.Y."/>
            <person name="Li J."/>
            <person name="Li M."/>
            <person name="Law P.T.W."/>
            <person name="Wu Y.L."/>
            <person name="Cai Z.L."/>
            <person name="Qin H."/>
            <person name="Bao Y."/>
            <person name="Leung R.K.K."/>
            <person name="Ng P.K.S."/>
            <person name="Zou J."/>
            <person name="Zhong X.J."/>
            <person name="Ran P.X."/>
            <person name="Zhong N.S."/>
            <person name="Liu Z.G."/>
            <person name="Tsui S.K.W."/>
        </authorList>
    </citation>
    <scope>NUCLEOTIDE SEQUENCE</scope>
    <source>
        <strain evidence="4">Derf</strain>
        <tissue evidence="4">Whole organism</tissue>
    </source>
</reference>
<gene>
    <name evidence="4" type="ORF">DERF_001414</name>
</gene>
<dbReference type="PRINTS" id="PR00299">
    <property type="entry name" value="ACRYSTALLIN"/>
</dbReference>
<dbReference type="Gene3D" id="2.60.40.790">
    <property type="match status" value="1"/>
</dbReference>
<sequence>MLALPRQISRMLNDVMDDDIFYWPISTLQNRNWLSTLNSDIHMPTCHDGKFAMNFDVRNFDPNSVQVKLDGNNLQVQAKQEKKADGHYEYREFVRHVTVPQNVQSDQLKCKMDKDGVLRFEAPLKQIKNEEPKERVIPIEMVNKNKPAVEQQKESIKK</sequence>
<dbReference type="Proteomes" id="UP000790347">
    <property type="component" value="Unassembled WGS sequence"/>
</dbReference>
<organism evidence="4 5">
    <name type="scientific">Dermatophagoides farinae</name>
    <name type="common">American house dust mite</name>
    <dbReference type="NCBI Taxonomy" id="6954"/>
    <lineage>
        <taxon>Eukaryota</taxon>
        <taxon>Metazoa</taxon>
        <taxon>Ecdysozoa</taxon>
        <taxon>Arthropoda</taxon>
        <taxon>Chelicerata</taxon>
        <taxon>Arachnida</taxon>
        <taxon>Acari</taxon>
        <taxon>Acariformes</taxon>
        <taxon>Sarcoptiformes</taxon>
        <taxon>Astigmata</taxon>
        <taxon>Psoroptidia</taxon>
        <taxon>Analgoidea</taxon>
        <taxon>Pyroglyphidae</taxon>
        <taxon>Dermatophagoidinae</taxon>
        <taxon>Dermatophagoides</taxon>
    </lineage>
</organism>
<comment type="caution">
    <text evidence="4">The sequence shown here is derived from an EMBL/GenBank/DDBJ whole genome shotgun (WGS) entry which is preliminary data.</text>
</comment>
<dbReference type="PANTHER" id="PTHR45640:SF26">
    <property type="entry name" value="RE23625P"/>
    <property type="match status" value="1"/>
</dbReference>
<dbReference type="PROSITE" id="PS01031">
    <property type="entry name" value="SHSP"/>
    <property type="match status" value="1"/>
</dbReference>
<dbReference type="GO" id="GO:0005634">
    <property type="term" value="C:nucleus"/>
    <property type="evidence" value="ECO:0007669"/>
    <property type="project" value="TreeGrafter"/>
</dbReference>
<keyword evidence="5" id="KW-1185">Reference proteome</keyword>
<dbReference type="PANTHER" id="PTHR45640">
    <property type="entry name" value="HEAT SHOCK PROTEIN HSP-12.2-RELATED"/>
    <property type="match status" value="1"/>
</dbReference>
<reference evidence="4" key="2">
    <citation type="journal article" date="2022" name="Res Sq">
        <title>Comparative Genomics Reveals Insights into the Divergent Evolution of Astigmatic Mites and Household Pest Adaptations.</title>
        <authorList>
            <person name="Xiong Q."/>
            <person name="Wan A.T.-Y."/>
            <person name="Liu X.-Y."/>
            <person name="Fung C.S.-H."/>
            <person name="Xiao X."/>
            <person name="Malainual N."/>
            <person name="Hou J."/>
            <person name="Wang L."/>
            <person name="Wang M."/>
            <person name="Yang K."/>
            <person name="Cui Y."/>
            <person name="Leung E."/>
            <person name="Nong W."/>
            <person name="Shin S.-K."/>
            <person name="Au S."/>
            <person name="Jeong K.Y."/>
            <person name="Chew F.T."/>
            <person name="Hui J."/>
            <person name="Leung T.F."/>
            <person name="Tungtrongchitr A."/>
            <person name="Zhong N."/>
            <person name="Liu Z."/>
            <person name="Tsui S."/>
        </authorList>
    </citation>
    <scope>NUCLEOTIDE SEQUENCE</scope>
    <source>
        <strain evidence="4">Derf</strain>
        <tissue evidence="4">Whole organism</tissue>
    </source>
</reference>
<proteinExistence type="inferred from homology"/>
<name>A0A922L8M7_DERFA</name>
<comment type="similarity">
    <text evidence="1 2">Belongs to the small heat shock protein (HSP20) family.</text>
</comment>